<dbReference type="Proteomes" id="UP001497700">
    <property type="component" value="Unassembled WGS sequence"/>
</dbReference>
<accession>A0ACB9YTV4</accession>
<reference evidence="1 2" key="1">
    <citation type="journal article" date="2022" name="New Phytol.">
        <title>Ecological generalism drives hyperdiversity of secondary metabolite gene clusters in xylarialean endophytes.</title>
        <authorList>
            <person name="Franco M.E.E."/>
            <person name="Wisecaver J.H."/>
            <person name="Arnold A.E."/>
            <person name="Ju Y.M."/>
            <person name="Slot J.C."/>
            <person name="Ahrendt S."/>
            <person name="Moore L.P."/>
            <person name="Eastman K.E."/>
            <person name="Scott K."/>
            <person name="Konkel Z."/>
            <person name="Mondo S.J."/>
            <person name="Kuo A."/>
            <person name="Hayes R.D."/>
            <person name="Haridas S."/>
            <person name="Andreopoulos B."/>
            <person name="Riley R."/>
            <person name="LaButti K."/>
            <person name="Pangilinan J."/>
            <person name="Lipzen A."/>
            <person name="Amirebrahimi M."/>
            <person name="Yan J."/>
            <person name="Adam C."/>
            <person name="Keymanesh K."/>
            <person name="Ng V."/>
            <person name="Louie K."/>
            <person name="Northen T."/>
            <person name="Drula E."/>
            <person name="Henrissat B."/>
            <person name="Hsieh H.M."/>
            <person name="Youens-Clark K."/>
            <person name="Lutzoni F."/>
            <person name="Miadlikowska J."/>
            <person name="Eastwood D.C."/>
            <person name="Hamelin R.C."/>
            <person name="Grigoriev I.V."/>
            <person name="U'Ren J.M."/>
        </authorList>
    </citation>
    <scope>NUCLEOTIDE SEQUENCE [LARGE SCALE GENOMIC DNA]</scope>
    <source>
        <strain evidence="1 2">CBS 119005</strain>
    </source>
</reference>
<organism evidence="1 2">
    <name type="scientific">Hypoxylon rubiginosum</name>
    <dbReference type="NCBI Taxonomy" id="110542"/>
    <lineage>
        <taxon>Eukaryota</taxon>
        <taxon>Fungi</taxon>
        <taxon>Dikarya</taxon>
        <taxon>Ascomycota</taxon>
        <taxon>Pezizomycotina</taxon>
        <taxon>Sordariomycetes</taxon>
        <taxon>Xylariomycetidae</taxon>
        <taxon>Xylariales</taxon>
        <taxon>Hypoxylaceae</taxon>
        <taxon>Hypoxylon</taxon>
    </lineage>
</organism>
<gene>
    <name evidence="1" type="ORF">F4820DRAFT_430636</name>
</gene>
<proteinExistence type="predicted"/>
<protein>
    <submittedName>
        <fullName evidence="1">Uncharacterized protein</fullName>
    </submittedName>
</protein>
<feature type="non-terminal residue" evidence="1">
    <location>
        <position position="336"/>
    </location>
</feature>
<keyword evidence="2" id="KW-1185">Reference proteome</keyword>
<dbReference type="EMBL" id="MU393526">
    <property type="protein sequence ID" value="KAI4862440.1"/>
    <property type="molecule type" value="Genomic_DNA"/>
</dbReference>
<evidence type="ECO:0000313" key="2">
    <source>
        <dbReference type="Proteomes" id="UP001497700"/>
    </source>
</evidence>
<name>A0ACB9YTV4_9PEZI</name>
<comment type="caution">
    <text evidence="1">The sequence shown here is derived from an EMBL/GenBank/DDBJ whole genome shotgun (WGS) entry which is preliminary data.</text>
</comment>
<evidence type="ECO:0000313" key="1">
    <source>
        <dbReference type="EMBL" id="KAI4862440.1"/>
    </source>
</evidence>
<sequence length="336" mass="36657">MSSIHPHYLRLARPLGLTSRTRIQHHPQSSIISLCQYKCWFGVRSFHIAPAAHAVLEATQDAILSLHTATHMPWFLLIPLLAAGVNVVFRLPFDIYNKKIYQRRSKLGPILQAWAWRVTRDVEKEGVPPVLREKEATERFERAKSRIFRGLGLQSWRTYGGILGLPFWLFGIESIRRLCGGPRGIIGSSFAGRAEAAPTTSSIQGATEATALPADTATSAASHVSTVDPSTISTVAEHARYLPDPSIALEGCLWFPDLSVADPYHILPFALSAVLVANAIPKTSAGKRELFGLKPEDGSAVPTATPAWRLRLSRAAMLLAGVVGPVTMDLPVAIHL</sequence>